<dbReference type="Proteomes" id="UP001305414">
    <property type="component" value="Unassembled WGS sequence"/>
</dbReference>
<evidence type="ECO:0000256" key="1">
    <source>
        <dbReference type="SAM" id="MobiDB-lite"/>
    </source>
</evidence>
<proteinExistence type="predicted"/>
<reference evidence="2 3" key="1">
    <citation type="submission" date="2023-10" db="EMBL/GenBank/DDBJ databases">
        <title>Draft genome sequence of Xylaria bambusicola isolate GMP-LS, the root and basal stem rot pathogen of sugarcane in Indonesia.</title>
        <authorList>
            <person name="Selvaraj P."/>
            <person name="Muralishankar V."/>
            <person name="Muruganantham S."/>
            <person name="Sp S."/>
            <person name="Haryani S."/>
            <person name="Lau K.J.X."/>
            <person name="Naqvi N.I."/>
        </authorList>
    </citation>
    <scope>NUCLEOTIDE SEQUENCE [LARGE SCALE GENOMIC DNA]</scope>
    <source>
        <strain evidence="2">GMP-LS</strain>
    </source>
</reference>
<keyword evidence="3" id="KW-1185">Reference proteome</keyword>
<dbReference type="EMBL" id="JAWHQM010000021">
    <property type="protein sequence ID" value="KAK5631731.1"/>
    <property type="molecule type" value="Genomic_DNA"/>
</dbReference>
<dbReference type="PANTHER" id="PTHR41390:SF1">
    <property type="entry name" value="NADH-UBIQUINONE OXIDOREDUCTASE 213 KDA SUBUNIT"/>
    <property type="match status" value="1"/>
</dbReference>
<dbReference type="PANTHER" id="PTHR41390">
    <property type="entry name" value="CHROMOSOME 7, WHOLE GENOME SHOTGUN SEQUENCE"/>
    <property type="match status" value="1"/>
</dbReference>
<dbReference type="AlphaFoldDB" id="A0AAN7ZAF2"/>
<feature type="compositionally biased region" description="Low complexity" evidence="1">
    <location>
        <begin position="1"/>
        <end position="29"/>
    </location>
</feature>
<sequence length="257" mass="27470">MAPWSFWSQSASQQQKEQQHQHQQQESPSSSPPPMTSPPSSLNQTPALPSTEPLTPKVKNHGYRERPSPTELREIAAKSLQTGMVAGGFGLLMGAGSGIMRSAPPTLFAIFAGLQWFTLGSTFIASRGLLHHAWGGEENLSSSDLLAAGGIAGGVSGMVGGMIRGPRNVLPGIIVFSTLGAGNAYVSQLLRGTGSKRETSWLDSKWSPMQRLSDKDYLDKIEEKIIRLDADIAIIDENIASLKEALQSSAPSTESTK</sequence>
<accession>A0AAN7ZAF2</accession>
<feature type="region of interest" description="Disordered" evidence="1">
    <location>
        <begin position="1"/>
        <end position="69"/>
    </location>
</feature>
<gene>
    <name evidence="2" type="ORF">RRF57_007445</name>
</gene>
<organism evidence="2 3">
    <name type="scientific">Xylaria bambusicola</name>
    <dbReference type="NCBI Taxonomy" id="326684"/>
    <lineage>
        <taxon>Eukaryota</taxon>
        <taxon>Fungi</taxon>
        <taxon>Dikarya</taxon>
        <taxon>Ascomycota</taxon>
        <taxon>Pezizomycotina</taxon>
        <taxon>Sordariomycetes</taxon>
        <taxon>Xylariomycetidae</taxon>
        <taxon>Xylariales</taxon>
        <taxon>Xylariaceae</taxon>
        <taxon>Xylaria</taxon>
    </lineage>
</organism>
<evidence type="ECO:0000313" key="3">
    <source>
        <dbReference type="Proteomes" id="UP001305414"/>
    </source>
</evidence>
<evidence type="ECO:0000313" key="2">
    <source>
        <dbReference type="EMBL" id="KAK5631731.1"/>
    </source>
</evidence>
<comment type="caution">
    <text evidence="2">The sequence shown here is derived from an EMBL/GenBank/DDBJ whole genome shotgun (WGS) entry which is preliminary data.</text>
</comment>
<name>A0AAN7ZAF2_9PEZI</name>
<protein>
    <submittedName>
        <fullName evidence="2">Uncharacterized protein</fullName>
    </submittedName>
</protein>